<evidence type="ECO:0000256" key="4">
    <source>
        <dbReference type="ARBA" id="ARBA00022475"/>
    </source>
</evidence>
<feature type="transmembrane region" description="Helical" evidence="12">
    <location>
        <begin position="69"/>
        <end position="89"/>
    </location>
</feature>
<protein>
    <submittedName>
        <fullName evidence="13">Energy-coupling factor ABC transporter permease</fullName>
    </submittedName>
</protein>
<dbReference type="InterPro" id="IPR018024">
    <property type="entry name" value="CbiM"/>
</dbReference>
<evidence type="ECO:0000256" key="2">
    <source>
        <dbReference type="ARBA" id="ARBA00022426"/>
    </source>
</evidence>
<dbReference type="Proteomes" id="UP001595916">
    <property type="component" value="Unassembled WGS sequence"/>
</dbReference>
<comment type="caution">
    <text evidence="13">The sequence shown here is derived from an EMBL/GenBank/DDBJ whole genome shotgun (WGS) entry which is preliminary data.</text>
</comment>
<feature type="transmembrane region" description="Helical" evidence="12">
    <location>
        <begin position="101"/>
        <end position="127"/>
    </location>
</feature>
<dbReference type="Gene3D" id="1.10.1760.20">
    <property type="match status" value="1"/>
</dbReference>
<keyword evidence="6 12" id="KW-0812">Transmembrane</keyword>
<gene>
    <name evidence="13" type="ORF">ACFO4R_05340</name>
</gene>
<evidence type="ECO:0000256" key="6">
    <source>
        <dbReference type="ARBA" id="ARBA00022692"/>
    </source>
</evidence>
<keyword evidence="7" id="KW-0732">Signal</keyword>
<comment type="subcellular location">
    <subcellularLocation>
        <location evidence="1">Cell membrane</location>
        <topology evidence="1">Multi-pass membrane protein</topology>
    </subcellularLocation>
</comment>
<evidence type="ECO:0000313" key="14">
    <source>
        <dbReference type="Proteomes" id="UP001595916"/>
    </source>
</evidence>
<evidence type="ECO:0000256" key="5">
    <source>
        <dbReference type="ARBA" id="ARBA00022573"/>
    </source>
</evidence>
<dbReference type="Pfam" id="PF01891">
    <property type="entry name" value="CbiM"/>
    <property type="match status" value="1"/>
</dbReference>
<keyword evidence="4" id="KW-1003">Cell membrane</keyword>
<sequence length="177" mass="18966">MNIKKRKAVLIALVYMVFMFPVYSNAMHIMEGFLDPLWCAVWAAASLPFVLIGFNKISKILKETPEKKLLLALCGAFIFVLSALKLPSVTGSTSHPTGTGLAAILFGPAPTAVLGLIVLVFQALFLAHGGLSTLGANTFSMAVAGPLVAYAVFKSLKKVNVKLAVFMAAFLERVYTN</sequence>
<dbReference type="NCBIfam" id="NF006184">
    <property type="entry name" value="PRK08319.1"/>
    <property type="match status" value="1"/>
</dbReference>
<feature type="transmembrane region" description="Helical" evidence="12">
    <location>
        <begin position="134"/>
        <end position="153"/>
    </location>
</feature>
<evidence type="ECO:0000256" key="12">
    <source>
        <dbReference type="SAM" id="Phobius"/>
    </source>
</evidence>
<keyword evidence="14" id="KW-1185">Reference proteome</keyword>
<reference evidence="14" key="1">
    <citation type="journal article" date="2019" name="Int. J. Syst. Evol. Microbiol.">
        <title>The Global Catalogue of Microorganisms (GCM) 10K type strain sequencing project: providing services to taxonomists for standard genome sequencing and annotation.</title>
        <authorList>
            <consortium name="The Broad Institute Genomics Platform"/>
            <consortium name="The Broad Institute Genome Sequencing Center for Infectious Disease"/>
            <person name="Wu L."/>
            <person name="Ma J."/>
        </authorList>
    </citation>
    <scope>NUCLEOTIDE SEQUENCE [LARGE SCALE GENOMIC DNA]</scope>
    <source>
        <strain evidence="14">CCUG 46385</strain>
    </source>
</reference>
<name>A0ABV9QKS2_9FIRM</name>
<keyword evidence="5" id="KW-0169">Cobalamin biosynthesis</keyword>
<dbReference type="EMBL" id="JBHSHL010000015">
    <property type="protein sequence ID" value="MFC4804503.1"/>
    <property type="molecule type" value="Genomic_DNA"/>
</dbReference>
<organism evidence="13 14">
    <name type="scientific">Filifactor villosus</name>
    <dbReference type="NCBI Taxonomy" id="29374"/>
    <lineage>
        <taxon>Bacteria</taxon>
        <taxon>Bacillati</taxon>
        <taxon>Bacillota</taxon>
        <taxon>Clostridia</taxon>
        <taxon>Peptostreptococcales</taxon>
        <taxon>Filifactoraceae</taxon>
        <taxon>Filifactor</taxon>
    </lineage>
</organism>
<evidence type="ECO:0000313" key="13">
    <source>
        <dbReference type="EMBL" id="MFC4804503.1"/>
    </source>
</evidence>
<keyword evidence="10 12" id="KW-0472">Membrane</keyword>
<dbReference type="PANTHER" id="PTHR43627:SF1">
    <property type="entry name" value="COBALT TRANSPORT PROTEIN CBIM"/>
    <property type="match status" value="1"/>
</dbReference>
<evidence type="ECO:0000256" key="9">
    <source>
        <dbReference type="ARBA" id="ARBA00023065"/>
    </source>
</evidence>
<keyword evidence="3" id="KW-0813">Transport</keyword>
<feature type="transmembrane region" description="Helical" evidence="12">
    <location>
        <begin position="36"/>
        <end position="57"/>
    </location>
</feature>
<accession>A0ABV9QKS2</accession>
<keyword evidence="11" id="KW-0170">Cobalt</keyword>
<evidence type="ECO:0000256" key="7">
    <source>
        <dbReference type="ARBA" id="ARBA00022729"/>
    </source>
</evidence>
<evidence type="ECO:0000256" key="11">
    <source>
        <dbReference type="ARBA" id="ARBA00023285"/>
    </source>
</evidence>
<proteinExistence type="predicted"/>
<dbReference type="InterPro" id="IPR002751">
    <property type="entry name" value="CbiM/NikMN"/>
</dbReference>
<evidence type="ECO:0000256" key="1">
    <source>
        <dbReference type="ARBA" id="ARBA00004651"/>
    </source>
</evidence>
<evidence type="ECO:0000256" key="8">
    <source>
        <dbReference type="ARBA" id="ARBA00022989"/>
    </source>
</evidence>
<keyword evidence="8 12" id="KW-1133">Transmembrane helix</keyword>
<keyword evidence="2" id="KW-0171">Cobalt transport</keyword>
<dbReference type="RefSeq" id="WP_379788012.1">
    <property type="nucleotide sequence ID" value="NZ_JBHSHL010000015.1"/>
</dbReference>
<keyword evidence="9" id="KW-0406">Ion transport</keyword>
<evidence type="ECO:0000256" key="3">
    <source>
        <dbReference type="ARBA" id="ARBA00022448"/>
    </source>
</evidence>
<dbReference type="NCBIfam" id="TIGR00123">
    <property type="entry name" value="cbiM"/>
    <property type="match status" value="1"/>
</dbReference>
<dbReference type="PANTHER" id="PTHR43627">
    <property type="match status" value="1"/>
</dbReference>
<evidence type="ECO:0000256" key="10">
    <source>
        <dbReference type="ARBA" id="ARBA00023136"/>
    </source>
</evidence>